<dbReference type="Proteomes" id="UP000887578">
    <property type="component" value="Unplaced"/>
</dbReference>
<keyword evidence="1" id="KW-1185">Reference proteome</keyword>
<sequence>MDSQFSSFKEAYNFRLKCKEFCETNEIFYFSTVYTSIQSLIATTFTKTLVIEDDEIFAIFPSEKKKAIRAEKLIRKNGQYQIVEIIDIFDVSFDKKFKEKILKNSNPKKVIFIRMNPDVLDSYFFNKCKEMFEKDFSIEIPTKTGFEYSRDAYVIKVLHLMNEMINPYNVTIHCQNKFIVICDGIPLITVKDRPVLPFEESVIIDFDSNKIVSVSFF</sequence>
<reference evidence="2" key="1">
    <citation type="submission" date="2022-11" db="UniProtKB">
        <authorList>
            <consortium name="WormBaseParasite"/>
        </authorList>
    </citation>
    <scope>IDENTIFICATION</scope>
</reference>
<evidence type="ECO:0000313" key="1">
    <source>
        <dbReference type="Proteomes" id="UP000887578"/>
    </source>
</evidence>
<proteinExistence type="predicted"/>
<dbReference type="AlphaFoldDB" id="A0A914Q7H6"/>
<dbReference type="WBParaSite" id="PDA_v2.g24984.t1">
    <property type="protein sequence ID" value="PDA_v2.g24984.t1"/>
    <property type="gene ID" value="PDA_v2.g24984"/>
</dbReference>
<protein>
    <submittedName>
        <fullName evidence="2">Uncharacterized protein</fullName>
    </submittedName>
</protein>
<organism evidence="1 2">
    <name type="scientific">Panagrolaimus davidi</name>
    <dbReference type="NCBI Taxonomy" id="227884"/>
    <lineage>
        <taxon>Eukaryota</taxon>
        <taxon>Metazoa</taxon>
        <taxon>Ecdysozoa</taxon>
        <taxon>Nematoda</taxon>
        <taxon>Chromadorea</taxon>
        <taxon>Rhabditida</taxon>
        <taxon>Tylenchina</taxon>
        <taxon>Panagrolaimomorpha</taxon>
        <taxon>Panagrolaimoidea</taxon>
        <taxon>Panagrolaimidae</taxon>
        <taxon>Panagrolaimus</taxon>
    </lineage>
</organism>
<name>A0A914Q7H6_9BILA</name>
<evidence type="ECO:0000313" key="2">
    <source>
        <dbReference type="WBParaSite" id="PDA_v2.g24984.t1"/>
    </source>
</evidence>
<accession>A0A914Q7H6</accession>